<dbReference type="RefSeq" id="WP_207414979.1">
    <property type="nucleotide sequence ID" value="NZ_CP061177.1"/>
</dbReference>
<comment type="caution">
    <text evidence="4">The sequence shown here is derived from an EMBL/GenBank/DDBJ whole genome shotgun (WGS) entry which is preliminary data.</text>
</comment>
<evidence type="ECO:0000256" key="2">
    <source>
        <dbReference type="ARBA" id="ARBA00023002"/>
    </source>
</evidence>
<dbReference type="InterPro" id="IPR002347">
    <property type="entry name" value="SDR_fam"/>
</dbReference>
<reference evidence="4 5" key="1">
    <citation type="submission" date="2020-09" db="EMBL/GenBank/DDBJ databases">
        <title>Roseomonas.</title>
        <authorList>
            <person name="Zhu W."/>
        </authorList>
    </citation>
    <scope>NUCLEOTIDE SEQUENCE [LARGE SCALE GENOMIC DNA]</scope>
    <source>
        <strain evidence="4 5">573</strain>
    </source>
</reference>
<evidence type="ECO:0000313" key="4">
    <source>
        <dbReference type="EMBL" id="MBO1077550.1"/>
    </source>
</evidence>
<dbReference type="PRINTS" id="PR00081">
    <property type="entry name" value="GDHRDH"/>
</dbReference>
<dbReference type="InterPro" id="IPR020904">
    <property type="entry name" value="Sc_DH/Rdtase_CS"/>
</dbReference>
<proteinExistence type="inferred from homology"/>
<dbReference type="Gene3D" id="3.40.50.720">
    <property type="entry name" value="NAD(P)-binding Rossmann-like Domain"/>
    <property type="match status" value="1"/>
</dbReference>
<keyword evidence="2" id="KW-0560">Oxidoreductase</keyword>
<dbReference type="PANTHER" id="PTHR42901:SF1">
    <property type="entry name" value="ALCOHOL DEHYDROGENASE"/>
    <property type="match status" value="1"/>
</dbReference>
<dbReference type="EMBL" id="JACTNG010000001">
    <property type="protein sequence ID" value="MBO1077550.1"/>
    <property type="molecule type" value="Genomic_DNA"/>
</dbReference>
<protein>
    <submittedName>
        <fullName evidence="4">SDR family NAD(P)-dependent oxidoreductase</fullName>
    </submittedName>
</protein>
<dbReference type="PANTHER" id="PTHR42901">
    <property type="entry name" value="ALCOHOL DEHYDROGENASE"/>
    <property type="match status" value="1"/>
</dbReference>
<evidence type="ECO:0000256" key="3">
    <source>
        <dbReference type="RuleBase" id="RU000363"/>
    </source>
</evidence>
<comment type="similarity">
    <text evidence="1 3">Belongs to the short-chain dehydrogenases/reductases (SDR) family.</text>
</comment>
<evidence type="ECO:0000256" key="1">
    <source>
        <dbReference type="ARBA" id="ARBA00006484"/>
    </source>
</evidence>
<dbReference type="PRINTS" id="PR00080">
    <property type="entry name" value="SDRFAMILY"/>
</dbReference>
<dbReference type="Pfam" id="PF00106">
    <property type="entry name" value="adh_short"/>
    <property type="match status" value="1"/>
</dbReference>
<dbReference type="PROSITE" id="PS00061">
    <property type="entry name" value="ADH_SHORT"/>
    <property type="match status" value="1"/>
</dbReference>
<keyword evidence="5" id="KW-1185">Reference proteome</keyword>
<organism evidence="4 5">
    <name type="scientific">Roseomonas haemaphysalidis</name>
    <dbReference type="NCBI Taxonomy" id="2768162"/>
    <lineage>
        <taxon>Bacteria</taxon>
        <taxon>Pseudomonadati</taxon>
        <taxon>Pseudomonadota</taxon>
        <taxon>Alphaproteobacteria</taxon>
        <taxon>Acetobacterales</taxon>
        <taxon>Roseomonadaceae</taxon>
        <taxon>Roseomonas</taxon>
    </lineage>
</organism>
<dbReference type="SUPFAM" id="SSF51735">
    <property type="entry name" value="NAD(P)-binding Rossmann-fold domains"/>
    <property type="match status" value="1"/>
</dbReference>
<sequence>MIVLVTGATAGFGAAIARLYAREGARIIAVGRRRERLDALAAELGADRVHPVALDLRDTAAIAAAVAALPADWAEIDLLVNNAGLARGIAPAQEADLADWEAMIDTNTKGLVAMTRAVLPGMVARDRGHIVNIGSTAGEWPYPGGNVYGATKAFVRQFSLNLRADLFGTRVRVTDIEPGLVGGTEFSNVRLGDDAKAAAVYDGADALTPEDIADAVHWVASRPARVNVNTLQVMPVCQSFGPLRVHRGS</sequence>
<name>A0ABS3KJD3_9PROT</name>
<gene>
    <name evidence="4" type="ORF">IAI61_00800</name>
</gene>
<accession>A0ABS3KJD3</accession>
<dbReference type="Proteomes" id="UP001518989">
    <property type="component" value="Unassembled WGS sequence"/>
</dbReference>
<dbReference type="InterPro" id="IPR036291">
    <property type="entry name" value="NAD(P)-bd_dom_sf"/>
</dbReference>
<evidence type="ECO:0000313" key="5">
    <source>
        <dbReference type="Proteomes" id="UP001518989"/>
    </source>
</evidence>